<proteinExistence type="predicted"/>
<reference evidence="2 4" key="1">
    <citation type="submission" date="2018-05" db="EMBL/GenBank/DDBJ databases">
        <title>Genomic Encyclopedia of Type Strains, Phase IV (KMG-IV): sequencing the most valuable type-strain genomes for metagenomic binning, comparative biology and taxonomic classification.</title>
        <authorList>
            <person name="Goeker M."/>
        </authorList>
    </citation>
    <scope>NUCLEOTIDE SEQUENCE [LARGE SCALE GENOMIC DNA]</scope>
    <source>
        <strain evidence="3 5">DSM 45479</strain>
        <strain evidence="2 4">DSM 45480</strain>
    </source>
</reference>
<gene>
    <name evidence="3" type="ORF">C8D87_107447</name>
    <name evidence="2" type="ORF">C8D88_11320</name>
</gene>
<dbReference type="EMBL" id="QGHB01000013">
    <property type="protein sequence ID" value="PWK82427.1"/>
    <property type="molecule type" value="Genomic_DNA"/>
</dbReference>
<dbReference type="Proteomes" id="UP000248714">
    <property type="component" value="Unassembled WGS sequence"/>
</dbReference>
<dbReference type="EMBL" id="QLTT01000007">
    <property type="protein sequence ID" value="RAS63298.1"/>
    <property type="molecule type" value="Genomic_DNA"/>
</dbReference>
<dbReference type="AlphaFoldDB" id="A0A316HVS6"/>
<sequence>MRRSVFLRLDLRWMRFSLKFHAVVFAITAVIAGLVSTSLDLHEVWMIALATVVVPEVFHFTEPFIWRYRTLHRTTYYVTNQRVVSVPRRRARSARLAEIDNLSYVEEKDGSGYIRLDRRIMPDGYGNGTVAELIHVPDVHEVVDLLSGLTGRTPVAH</sequence>
<evidence type="ECO:0000313" key="2">
    <source>
        <dbReference type="EMBL" id="PWK82427.1"/>
    </source>
</evidence>
<name>A0A316HVS6_9PSEU</name>
<keyword evidence="1" id="KW-0812">Transmembrane</keyword>
<comment type="caution">
    <text evidence="2">The sequence shown here is derived from an EMBL/GenBank/DDBJ whole genome shotgun (WGS) entry which is preliminary data.</text>
</comment>
<evidence type="ECO:0000256" key="1">
    <source>
        <dbReference type="SAM" id="Phobius"/>
    </source>
</evidence>
<feature type="transmembrane region" description="Helical" evidence="1">
    <location>
        <begin position="20"/>
        <end position="39"/>
    </location>
</feature>
<evidence type="ECO:0000313" key="4">
    <source>
        <dbReference type="Proteomes" id="UP000246005"/>
    </source>
</evidence>
<feature type="transmembrane region" description="Helical" evidence="1">
    <location>
        <begin position="45"/>
        <end position="66"/>
    </location>
</feature>
<evidence type="ECO:0000313" key="3">
    <source>
        <dbReference type="EMBL" id="RAS63298.1"/>
    </source>
</evidence>
<keyword evidence="5" id="KW-1185">Reference proteome</keyword>
<accession>A0A316HVS6</accession>
<keyword evidence="1" id="KW-1133">Transmembrane helix</keyword>
<organism evidence="2 4">
    <name type="scientific">Lentzea atacamensis</name>
    <dbReference type="NCBI Taxonomy" id="531938"/>
    <lineage>
        <taxon>Bacteria</taxon>
        <taxon>Bacillati</taxon>
        <taxon>Actinomycetota</taxon>
        <taxon>Actinomycetes</taxon>
        <taxon>Pseudonocardiales</taxon>
        <taxon>Pseudonocardiaceae</taxon>
        <taxon>Lentzea</taxon>
    </lineage>
</organism>
<dbReference type="Proteomes" id="UP000246005">
    <property type="component" value="Unassembled WGS sequence"/>
</dbReference>
<keyword evidence="1" id="KW-0472">Membrane</keyword>
<protein>
    <submittedName>
        <fullName evidence="2">Uncharacterized protein</fullName>
    </submittedName>
</protein>
<evidence type="ECO:0000313" key="5">
    <source>
        <dbReference type="Proteomes" id="UP000248714"/>
    </source>
</evidence>